<feature type="coiled-coil region" evidence="1">
    <location>
        <begin position="262"/>
        <end position="296"/>
    </location>
</feature>
<protein>
    <submittedName>
        <fullName evidence="2">Uncharacterized protein</fullName>
    </submittedName>
</protein>
<dbReference type="KEGG" id="act:ACLA_055940"/>
<accession>A1C9M2</accession>
<dbReference type="HOGENOM" id="CLU_054251_0_0_1"/>
<dbReference type="SUPFAM" id="SSF58100">
    <property type="entry name" value="Bacterial hemolysins"/>
    <property type="match status" value="1"/>
</dbReference>
<dbReference type="OrthoDB" id="4494488at2759"/>
<keyword evidence="1" id="KW-0175">Coiled coil</keyword>
<reference evidence="2 3" key="1">
    <citation type="journal article" date="2008" name="PLoS Genet.">
        <title>Genomic islands in the pathogenic filamentous fungus Aspergillus fumigatus.</title>
        <authorList>
            <person name="Fedorova N.D."/>
            <person name="Khaldi N."/>
            <person name="Joardar V.S."/>
            <person name="Maiti R."/>
            <person name="Amedeo P."/>
            <person name="Anderson M.J."/>
            <person name="Crabtree J."/>
            <person name="Silva J.C."/>
            <person name="Badger J.H."/>
            <person name="Albarraq A."/>
            <person name="Angiuoli S."/>
            <person name="Bussey H."/>
            <person name="Bowyer P."/>
            <person name="Cotty P.J."/>
            <person name="Dyer P.S."/>
            <person name="Egan A."/>
            <person name="Galens K."/>
            <person name="Fraser-Liggett C.M."/>
            <person name="Haas B.J."/>
            <person name="Inman J.M."/>
            <person name="Kent R."/>
            <person name="Lemieux S."/>
            <person name="Malavazi I."/>
            <person name="Orvis J."/>
            <person name="Roemer T."/>
            <person name="Ronning C.M."/>
            <person name="Sundaram J.P."/>
            <person name="Sutton G."/>
            <person name="Turner G."/>
            <person name="Venter J.C."/>
            <person name="White O.R."/>
            <person name="Whitty B.R."/>
            <person name="Youngman P."/>
            <person name="Wolfe K.H."/>
            <person name="Goldman G.H."/>
            <person name="Wortman J.R."/>
            <person name="Jiang B."/>
            <person name="Denning D.W."/>
            <person name="Nierman W.C."/>
        </authorList>
    </citation>
    <scope>NUCLEOTIDE SEQUENCE [LARGE SCALE GENOMIC DNA]</scope>
    <source>
        <strain evidence="3">ATCC 1007 / CBS 513.65 / DSM 816 / NCTC 3887 / NRRL 1</strain>
    </source>
</reference>
<evidence type="ECO:0000313" key="2">
    <source>
        <dbReference type="EMBL" id="EAW13546.1"/>
    </source>
</evidence>
<evidence type="ECO:0000256" key="1">
    <source>
        <dbReference type="SAM" id="Coils"/>
    </source>
</evidence>
<evidence type="ECO:0000313" key="3">
    <source>
        <dbReference type="Proteomes" id="UP000006701"/>
    </source>
</evidence>
<dbReference type="PANTHER" id="PTHR38443:SF2">
    <property type="entry name" value="NON-HEMOLYTIC ENTEROTOXIN LYTIC COMPONENT L1"/>
    <property type="match status" value="1"/>
</dbReference>
<sequence>MTDFDPKKALSDKTFWYPDGLFNDHGVFTLQSDQNASVMRYVWHGCLLPTTVEDYARTLAIPASDLPGETETELKEIVGVFVDMKQSSTVFRDVTWPSMVAIVDTVFNYASRAGGKDAGSYYFNMLDWVRQYNKESLKDNPDPDTLEDLKESIMGACKKQENDIDALKLQSEKIKTALGSFKSACVEHENRLNPIIQTIQEKLGTLDGDTGKIAEEAKDIKQKKKLLDQEIKEYDKDVVIAATTPSYAWLGLIGCVAAITVASIYGDKARRLEKAIKELKAAIEKEQGELKAMIALEAHFTSVQTHITGLHDEIDGAIQDLGKHEGVWESIKGRLTGLRKFVADLETDVEPTLLEKVDLENIVEQWNNLAKSGMFLFNYGFSCLIPSS</sequence>
<gene>
    <name evidence="2" type="ORF">ACLA_055940</name>
</gene>
<keyword evidence="3" id="KW-1185">Reference proteome</keyword>
<proteinExistence type="predicted"/>
<dbReference type="eggNOG" id="ENOG502SN23">
    <property type="taxonomic scope" value="Eukaryota"/>
</dbReference>
<name>A1C9M2_ASPCL</name>
<dbReference type="CDD" id="cd22656">
    <property type="entry name" value="ClyA_Cry6Aa-like"/>
    <property type="match status" value="1"/>
</dbReference>
<dbReference type="OMA" id="MIALEAH"/>
<dbReference type="PANTHER" id="PTHR38443">
    <property type="match status" value="1"/>
</dbReference>
<dbReference type="GeneID" id="4707193"/>
<dbReference type="Gene3D" id="1.20.1170.10">
    <property type="match status" value="1"/>
</dbReference>
<dbReference type="VEuPathDB" id="FungiDB:ACLA_055940"/>
<dbReference type="EMBL" id="DS027048">
    <property type="protein sequence ID" value="EAW13546.1"/>
    <property type="molecule type" value="Genomic_DNA"/>
</dbReference>
<dbReference type="AlphaFoldDB" id="A1C9M2"/>
<organism evidence="2 3">
    <name type="scientific">Aspergillus clavatus (strain ATCC 1007 / CBS 513.65 / DSM 816 / NCTC 3887 / NRRL 1 / QM 1276 / 107)</name>
    <dbReference type="NCBI Taxonomy" id="344612"/>
    <lineage>
        <taxon>Eukaryota</taxon>
        <taxon>Fungi</taxon>
        <taxon>Dikarya</taxon>
        <taxon>Ascomycota</taxon>
        <taxon>Pezizomycotina</taxon>
        <taxon>Eurotiomycetes</taxon>
        <taxon>Eurotiomycetidae</taxon>
        <taxon>Eurotiales</taxon>
        <taxon>Aspergillaceae</taxon>
        <taxon>Aspergillus</taxon>
        <taxon>Aspergillus subgen. Fumigati</taxon>
    </lineage>
</organism>
<dbReference type="Proteomes" id="UP000006701">
    <property type="component" value="Unassembled WGS sequence"/>
</dbReference>
<dbReference type="RefSeq" id="XP_001274972.1">
    <property type="nucleotide sequence ID" value="XM_001274971.1"/>
</dbReference>
<dbReference type="InterPro" id="IPR052785">
    <property type="entry name" value="Enterotoxin_cmpnt"/>
</dbReference>
<dbReference type="NCBIfam" id="NF033928">
    <property type="entry name" value="alph_xenorhab_A"/>
    <property type="match status" value="1"/>
</dbReference>